<evidence type="ECO:0000256" key="1">
    <source>
        <dbReference type="SAM" id="MobiDB-lite"/>
    </source>
</evidence>
<name>A0ABY7VCL9_9GAMM</name>
<gene>
    <name evidence="2" type="ORF">H3N35_22805</name>
</gene>
<feature type="region of interest" description="Disordered" evidence="1">
    <location>
        <begin position="1"/>
        <end position="55"/>
    </location>
</feature>
<evidence type="ECO:0000313" key="2">
    <source>
        <dbReference type="EMBL" id="WDE11036.1"/>
    </source>
</evidence>
<protein>
    <submittedName>
        <fullName evidence="2">Uncharacterized protein</fullName>
    </submittedName>
</protein>
<accession>A0ABY7VCL9</accession>
<reference evidence="2 3" key="1">
    <citation type="journal article" date="2022" name="Mar. Drugs">
        <title>Bioassay-Guided Fractionation Leads to the Detection of Cholic Acid Generated by the Rare Thalassomonas sp.</title>
        <authorList>
            <person name="Pheiffer F."/>
            <person name="Schneider Y.K."/>
            <person name="Hansen E.H."/>
            <person name="Andersen J.H."/>
            <person name="Isaksson J."/>
            <person name="Busche T."/>
            <person name="R C."/>
            <person name="Kalinowski J."/>
            <person name="Zyl L.V."/>
            <person name="Trindade M."/>
        </authorList>
    </citation>
    <scope>NUCLEOTIDE SEQUENCE [LARGE SCALE GENOMIC DNA]</scope>
    <source>
        <strain evidence="2 3">A5K-61T</strain>
    </source>
</reference>
<organism evidence="2 3">
    <name type="scientific">Thalassomonas haliotis</name>
    <dbReference type="NCBI Taxonomy" id="485448"/>
    <lineage>
        <taxon>Bacteria</taxon>
        <taxon>Pseudomonadati</taxon>
        <taxon>Pseudomonadota</taxon>
        <taxon>Gammaproteobacteria</taxon>
        <taxon>Alteromonadales</taxon>
        <taxon>Colwelliaceae</taxon>
        <taxon>Thalassomonas</taxon>
    </lineage>
</organism>
<sequence>MSGAAEQQLQLGKLKTSNVLVDRESRQGSGKKQYRQKPDKRKQQEKTGIGITDNT</sequence>
<feature type="compositionally biased region" description="Polar residues" evidence="1">
    <location>
        <begin position="1"/>
        <end position="19"/>
    </location>
</feature>
<dbReference type="RefSeq" id="WP_274051114.1">
    <property type="nucleotide sequence ID" value="NZ_CP059693.1"/>
</dbReference>
<keyword evidence="3" id="KW-1185">Reference proteome</keyword>
<evidence type="ECO:0000313" key="3">
    <source>
        <dbReference type="Proteomes" id="UP001215231"/>
    </source>
</evidence>
<proteinExistence type="predicted"/>
<dbReference type="Proteomes" id="UP001215231">
    <property type="component" value="Chromosome"/>
</dbReference>
<dbReference type="EMBL" id="CP059693">
    <property type="protein sequence ID" value="WDE11036.1"/>
    <property type="molecule type" value="Genomic_DNA"/>
</dbReference>